<feature type="region of interest" description="Disordered" evidence="1">
    <location>
        <begin position="1"/>
        <end position="21"/>
    </location>
</feature>
<name>A0A813YK09_9BILA</name>
<evidence type="ECO:0000313" key="3">
    <source>
        <dbReference type="Proteomes" id="UP000663879"/>
    </source>
</evidence>
<dbReference type="Proteomes" id="UP000663879">
    <property type="component" value="Unassembled WGS sequence"/>
</dbReference>
<proteinExistence type="predicted"/>
<evidence type="ECO:0000256" key="1">
    <source>
        <dbReference type="SAM" id="MobiDB-lite"/>
    </source>
</evidence>
<feature type="compositionally biased region" description="Acidic residues" evidence="1">
    <location>
        <begin position="12"/>
        <end position="21"/>
    </location>
</feature>
<evidence type="ECO:0000313" key="2">
    <source>
        <dbReference type="EMBL" id="CAF0885687.1"/>
    </source>
</evidence>
<accession>A0A813YK09</accession>
<keyword evidence="3" id="KW-1185">Reference proteome</keyword>
<comment type="caution">
    <text evidence="2">The sequence shown here is derived from an EMBL/GenBank/DDBJ whole genome shotgun (WGS) entry which is preliminary data.</text>
</comment>
<dbReference type="EMBL" id="CAJNOC010001712">
    <property type="protein sequence ID" value="CAF0885687.1"/>
    <property type="molecule type" value="Genomic_DNA"/>
</dbReference>
<reference evidence="2" key="1">
    <citation type="submission" date="2021-02" db="EMBL/GenBank/DDBJ databases">
        <authorList>
            <person name="Nowell W R."/>
        </authorList>
    </citation>
    <scope>NUCLEOTIDE SEQUENCE</scope>
    <source>
        <strain evidence="2">Ploen Becks lab</strain>
    </source>
</reference>
<sequence>MVSKNLKVIHENDEEDRVEGSDLEDDYEIPQTLIQTIQQTTLQTITSTAQQNHIRRAQIILLANHVQTKKEKQPTVNKEKTKNFISHVHGEGHNFNSVFNTPIKLTIKTNPSDLDKNNENLILLKNVQSNLPILKTTYYLQLDLVKSINLEDMEDKLRSFNKHVRDQCSNEKEQRSYFENLFYFSALEMFRLYNLTIVNEYLNNISNEIVLDKTDTQLYYCSIKNYVNKTKQEKTKLKSNKSSSKTVTNISESNVKERMLYNISEDEIDKLVSDELDYSEFIVEDEDRCLSENENLPDGDICDFDILNFGDLGIEKAGVNNLEEEFMATTVKSQSEMDEN</sequence>
<organism evidence="2 3">
    <name type="scientific">Brachionus calyciflorus</name>
    <dbReference type="NCBI Taxonomy" id="104777"/>
    <lineage>
        <taxon>Eukaryota</taxon>
        <taxon>Metazoa</taxon>
        <taxon>Spiralia</taxon>
        <taxon>Gnathifera</taxon>
        <taxon>Rotifera</taxon>
        <taxon>Eurotatoria</taxon>
        <taxon>Monogononta</taxon>
        <taxon>Pseudotrocha</taxon>
        <taxon>Ploima</taxon>
        <taxon>Brachionidae</taxon>
        <taxon>Brachionus</taxon>
    </lineage>
</organism>
<dbReference type="AlphaFoldDB" id="A0A813YK09"/>
<gene>
    <name evidence="2" type="ORF">OXX778_LOCUS10648</name>
</gene>
<protein>
    <submittedName>
        <fullName evidence="2">Uncharacterized protein</fullName>
    </submittedName>
</protein>